<evidence type="ECO:0000256" key="3">
    <source>
        <dbReference type="ARBA" id="ARBA00022679"/>
    </source>
</evidence>
<dbReference type="EMBL" id="JAEKNS010000114">
    <property type="protein sequence ID" value="MBJ7595369.1"/>
    <property type="molecule type" value="Genomic_DNA"/>
</dbReference>
<name>A0A934N6G0_9BACT</name>
<comment type="similarity">
    <text evidence="1">Belongs to the UDPGP type 2 family.</text>
</comment>
<proteinExistence type="inferred from homology"/>
<dbReference type="InterPro" id="IPR005835">
    <property type="entry name" value="NTP_transferase_dom"/>
</dbReference>
<accession>A0A934N6G0</accession>
<evidence type="ECO:0000313" key="8">
    <source>
        <dbReference type="Proteomes" id="UP000606991"/>
    </source>
</evidence>
<dbReference type="AlphaFoldDB" id="A0A934N6G0"/>
<keyword evidence="3" id="KW-0808">Transferase</keyword>
<comment type="caution">
    <text evidence="7">The sequence shown here is derived from an EMBL/GenBank/DDBJ whole genome shotgun (WGS) entry which is preliminary data.</text>
</comment>
<dbReference type="Gene3D" id="3.90.550.10">
    <property type="entry name" value="Spore Coat Polysaccharide Biosynthesis Protein SpsA, Chain A"/>
    <property type="match status" value="1"/>
</dbReference>
<evidence type="ECO:0000259" key="6">
    <source>
        <dbReference type="Pfam" id="PF00483"/>
    </source>
</evidence>
<evidence type="ECO:0000256" key="5">
    <source>
        <dbReference type="ARBA" id="ARBA00048128"/>
    </source>
</evidence>
<dbReference type="PANTHER" id="PTHR43197">
    <property type="entry name" value="UTP--GLUCOSE-1-PHOSPHATE URIDYLYLTRANSFERASE"/>
    <property type="match status" value="1"/>
</dbReference>
<reference evidence="7 8" key="1">
    <citation type="submission" date="2020-10" db="EMBL/GenBank/DDBJ databases">
        <title>Ca. Dormibacterota MAGs.</title>
        <authorList>
            <person name="Montgomery K."/>
        </authorList>
    </citation>
    <scope>NUCLEOTIDE SEQUENCE [LARGE SCALE GENOMIC DNA]</scope>
    <source>
        <strain evidence="7">SC8812_S17_18</strain>
    </source>
</reference>
<evidence type="ECO:0000256" key="1">
    <source>
        <dbReference type="ARBA" id="ARBA00006890"/>
    </source>
</evidence>
<dbReference type="EC" id="2.7.7.9" evidence="2"/>
<dbReference type="Proteomes" id="UP000606991">
    <property type="component" value="Unassembled WGS sequence"/>
</dbReference>
<dbReference type="GO" id="GO:0003983">
    <property type="term" value="F:UTP:glucose-1-phosphate uridylyltransferase activity"/>
    <property type="evidence" value="ECO:0007669"/>
    <property type="project" value="UniProtKB-EC"/>
</dbReference>
<comment type="catalytic activity">
    <reaction evidence="5">
        <text>alpha-D-glucose 1-phosphate + UTP + H(+) = UDP-alpha-D-glucose + diphosphate</text>
        <dbReference type="Rhea" id="RHEA:19889"/>
        <dbReference type="ChEBI" id="CHEBI:15378"/>
        <dbReference type="ChEBI" id="CHEBI:33019"/>
        <dbReference type="ChEBI" id="CHEBI:46398"/>
        <dbReference type="ChEBI" id="CHEBI:58601"/>
        <dbReference type="ChEBI" id="CHEBI:58885"/>
        <dbReference type="EC" id="2.7.7.9"/>
    </reaction>
</comment>
<dbReference type="PANTHER" id="PTHR43197:SF1">
    <property type="entry name" value="UTP--GLUCOSE-1-PHOSPHATE URIDYLYLTRANSFERASE"/>
    <property type="match status" value="1"/>
</dbReference>
<evidence type="ECO:0000256" key="2">
    <source>
        <dbReference type="ARBA" id="ARBA00012415"/>
    </source>
</evidence>
<dbReference type="SUPFAM" id="SSF53448">
    <property type="entry name" value="Nucleotide-diphospho-sugar transferases"/>
    <property type="match status" value="1"/>
</dbReference>
<dbReference type="InterPro" id="IPR029044">
    <property type="entry name" value="Nucleotide-diphossugar_trans"/>
</dbReference>
<evidence type="ECO:0000313" key="7">
    <source>
        <dbReference type="EMBL" id="MBJ7595369.1"/>
    </source>
</evidence>
<protein>
    <recommendedName>
        <fullName evidence="2">UTP--glucose-1-phosphate uridylyltransferase</fullName>
        <ecNumber evidence="2">2.7.7.9</ecNumber>
    </recommendedName>
</protein>
<gene>
    <name evidence="7" type="ORF">JF886_11005</name>
</gene>
<sequence>MDLRHCVIPAAGLGTRFLPATKALPKELLPVLDRPVIQWGVEEAVAAGAGEIVVVISEGKELIQEHFSVQPELEALLQKRGKLDELEAVRASDHMASFTWVRQDEPLGLGHAVLCAADAVGDRPFLCMLPDDLSYGPDPVLRQLVDAYREHQTPILALMRVPRDQISRYGCAAVVESHGRIHRVSAVVEKPKAEDAPSDLAIMGRYVLTPNIFEALRSTQPGAGGEIQLTDGIATLLDAGAVHGVEFTGELLDVGTPAGWLATNARLAMDDPTLAVALRAAVEVGAR</sequence>
<dbReference type="RefSeq" id="WP_337312413.1">
    <property type="nucleotide sequence ID" value="NZ_JAEKNS010000114.1"/>
</dbReference>
<dbReference type="CDD" id="cd02541">
    <property type="entry name" value="UGPase_prokaryotic"/>
    <property type="match status" value="1"/>
</dbReference>
<evidence type="ECO:0000256" key="4">
    <source>
        <dbReference type="ARBA" id="ARBA00022695"/>
    </source>
</evidence>
<keyword evidence="4 7" id="KW-0548">Nucleotidyltransferase</keyword>
<dbReference type="InterPro" id="IPR005771">
    <property type="entry name" value="GalU_uridylyltTrfase_bac/arc"/>
</dbReference>
<feature type="domain" description="Nucleotidyl transferase" evidence="6">
    <location>
        <begin position="7"/>
        <end position="265"/>
    </location>
</feature>
<dbReference type="GO" id="GO:0006011">
    <property type="term" value="P:UDP-alpha-D-glucose metabolic process"/>
    <property type="evidence" value="ECO:0007669"/>
    <property type="project" value="InterPro"/>
</dbReference>
<organism evidence="7 8">
    <name type="scientific">Candidatus Aeolococcus gillhamiae</name>
    <dbReference type="NCBI Taxonomy" id="3127015"/>
    <lineage>
        <taxon>Bacteria</taxon>
        <taxon>Bacillati</taxon>
        <taxon>Candidatus Dormiibacterota</taxon>
        <taxon>Candidatus Dormibacteria</taxon>
        <taxon>Candidatus Aeolococcales</taxon>
        <taxon>Candidatus Aeolococcaceae</taxon>
        <taxon>Candidatus Aeolococcus</taxon>
    </lineage>
</organism>
<dbReference type="Pfam" id="PF00483">
    <property type="entry name" value="NTP_transferase"/>
    <property type="match status" value="1"/>
</dbReference>